<gene>
    <name evidence="1" type="ORF">BAUCODRAFT_20505</name>
</gene>
<reference evidence="1 2" key="1">
    <citation type="journal article" date="2012" name="PLoS Pathog.">
        <title>Diverse lifestyles and strategies of plant pathogenesis encoded in the genomes of eighteen Dothideomycetes fungi.</title>
        <authorList>
            <person name="Ohm R.A."/>
            <person name="Feau N."/>
            <person name="Henrissat B."/>
            <person name="Schoch C.L."/>
            <person name="Horwitz B.A."/>
            <person name="Barry K.W."/>
            <person name="Condon B.J."/>
            <person name="Copeland A.C."/>
            <person name="Dhillon B."/>
            <person name="Glaser F."/>
            <person name="Hesse C.N."/>
            <person name="Kosti I."/>
            <person name="LaButti K."/>
            <person name="Lindquist E.A."/>
            <person name="Lucas S."/>
            <person name="Salamov A.A."/>
            <person name="Bradshaw R.E."/>
            <person name="Ciuffetti L."/>
            <person name="Hamelin R.C."/>
            <person name="Kema G.H.J."/>
            <person name="Lawrence C."/>
            <person name="Scott J.A."/>
            <person name="Spatafora J.W."/>
            <person name="Turgeon B.G."/>
            <person name="de Wit P.J.G.M."/>
            <person name="Zhong S."/>
            <person name="Goodwin S.B."/>
            <person name="Grigoriev I.V."/>
        </authorList>
    </citation>
    <scope>NUCLEOTIDE SEQUENCE [LARGE SCALE GENOMIC DNA]</scope>
    <source>
        <strain evidence="1 2">UAMH 10762</strain>
    </source>
</reference>
<dbReference type="OMA" id="LSALECW"/>
<dbReference type="OrthoDB" id="3029913at2759"/>
<accession>M2NMH8</accession>
<dbReference type="STRING" id="717646.M2NMH8"/>
<proteinExistence type="predicted"/>
<dbReference type="RefSeq" id="XP_007671575.1">
    <property type="nucleotide sequence ID" value="XM_007673385.1"/>
</dbReference>
<dbReference type="eggNOG" id="ENOG502RE9P">
    <property type="taxonomic scope" value="Eukaryota"/>
</dbReference>
<sequence>MARQLLFARLKGALTSTSAPSPVSAGDDEVLVGDIRPDGHMRLYAFYTPALGGGEYTVSASQQVTAYRVSEAQSVPPIVNHRLIPSSGHPSTLVSEPTPQGFNVIAPQFSLNPKLINSYYPTAQDEGRVLPHIVFNDPHVPWLRDAGLTAWATKPIANLSGDGADWSGRTKVPWMALMVFDPADLVVDSTAAGLLGLSALECWMKATGKPPVNYSYDMTVAEFLGLKSRVAVDAFDPISDVQQATKVIFPKKQQVKDVFGQDPNSLTPLNALQMLSHVRHVNNKGLPDYDPTLTTYFSVLISSMSGDIKIQQPTTHIVHLVSIENLDSTFDPTRSNGISGPSERMALVSLFSWVYSCVPDSVDFATTMNALAASSQPLRPPDPVLDGMVSALPKDATPAQLSAANALFQRLKHGYTISRWRNAVGEVSMAFNRSPLVPKHLPSVVQPTTSGSAVTLPQPPTEDWPTYSMSGKNYQIFDRNVGMLDATYASAWSLGKLTAISDSTFIAALTRFRSRATTMAVSQTLLAVNGISNKRTVLAHAATSLSAATGLAAGGFKGDVARTRVPSSTTRPQTTIDSDVRSSLPKAIGAAVRIRGLSTAGAVHTGLDAEKPVDSDWETVSNWVHDALYLGHVPAFHLFPDPSFLREHLDPSTLPKDITKLHPEALRFFSVDGTWLDCFIDGALSSANHTDPQRDEVRLAIKKVINEALRTGGPSGTPIPVPVSGFVIRSAAIKATPDLRVTVTRWSFSNSQWTEDVQHDPLLRLTHLDDFTIFCLLDCGLDEVAKITLAQPPHHQRFAFSVNPDFDRDTGAYKSFTPEFKVRALYTNPGLAPEAAGEAGSWPELSPPYQLLPNDEQGFYNDATRCIAADAIVRKVVGKLSAWNQAADASKRPYTDSVPDSAVMGFELGDPAYQLEIEGVIPGSDTAFSHPPRQLWTGNDTTTSSLPAPNNTSTNQGLLKLIAAGQRPALPARVSLNRSAVVRHVLAAGAPTRKPNVAPPADMKDCQFELLVHPDYRQPPPRPKPPYKFDARALYSPQTQLPAAPISLYDLIFAVRRRPRHTEGKWQLKKITIEVPVQDGSDTKSASDIIWRDPLLAATDYAGRGLRMTGNHRFIPTLQSTLSSDDGKECLCITLVPRSGQAEGTMLLKDDGASAEGSVRLTDARLAPIVDTRRKVLIAQPNNAPAVSTSAGLCFVKMTEVYNSGQQNQQSWAVVLKTSMRDKDARGNEM</sequence>
<organism evidence="1 2">
    <name type="scientific">Baudoinia panamericana (strain UAMH 10762)</name>
    <name type="common">Angels' share fungus</name>
    <name type="synonym">Baudoinia compniacensis (strain UAMH 10762)</name>
    <dbReference type="NCBI Taxonomy" id="717646"/>
    <lineage>
        <taxon>Eukaryota</taxon>
        <taxon>Fungi</taxon>
        <taxon>Dikarya</taxon>
        <taxon>Ascomycota</taxon>
        <taxon>Pezizomycotina</taxon>
        <taxon>Dothideomycetes</taxon>
        <taxon>Dothideomycetidae</taxon>
        <taxon>Mycosphaerellales</taxon>
        <taxon>Teratosphaeriaceae</taxon>
        <taxon>Baudoinia</taxon>
    </lineage>
</organism>
<dbReference type="GeneID" id="19109666"/>
<dbReference type="AlphaFoldDB" id="M2NMH8"/>
<dbReference type="KEGG" id="bcom:BAUCODRAFT_20505"/>
<dbReference type="Proteomes" id="UP000011761">
    <property type="component" value="Unassembled WGS sequence"/>
</dbReference>
<dbReference type="EMBL" id="KB445550">
    <property type="protein sequence ID" value="EMD00391.1"/>
    <property type="molecule type" value="Genomic_DNA"/>
</dbReference>
<dbReference type="HOGENOM" id="CLU_007898_1_0_1"/>
<keyword evidence="2" id="KW-1185">Reference proteome</keyword>
<evidence type="ECO:0000313" key="1">
    <source>
        <dbReference type="EMBL" id="EMD00391.1"/>
    </source>
</evidence>
<protein>
    <submittedName>
        <fullName evidence="1">Uncharacterized protein</fullName>
    </submittedName>
</protein>
<name>M2NMH8_BAUPA</name>
<evidence type="ECO:0000313" key="2">
    <source>
        <dbReference type="Proteomes" id="UP000011761"/>
    </source>
</evidence>